<dbReference type="EMBL" id="JBBNAG010000004">
    <property type="protein sequence ID" value="KAK9140250.1"/>
    <property type="molecule type" value="Genomic_DNA"/>
</dbReference>
<feature type="compositionally biased region" description="Basic and acidic residues" evidence="1">
    <location>
        <begin position="40"/>
        <end position="49"/>
    </location>
</feature>
<evidence type="ECO:0000256" key="1">
    <source>
        <dbReference type="SAM" id="MobiDB-lite"/>
    </source>
</evidence>
<gene>
    <name evidence="3" type="ORF">Scep_009931</name>
</gene>
<protein>
    <submittedName>
        <fullName evidence="3">Uncharacterized protein</fullName>
    </submittedName>
</protein>
<keyword evidence="2" id="KW-0812">Transmembrane</keyword>
<organism evidence="3 4">
    <name type="scientific">Stephania cephalantha</name>
    <dbReference type="NCBI Taxonomy" id="152367"/>
    <lineage>
        <taxon>Eukaryota</taxon>
        <taxon>Viridiplantae</taxon>
        <taxon>Streptophyta</taxon>
        <taxon>Embryophyta</taxon>
        <taxon>Tracheophyta</taxon>
        <taxon>Spermatophyta</taxon>
        <taxon>Magnoliopsida</taxon>
        <taxon>Ranunculales</taxon>
        <taxon>Menispermaceae</taxon>
        <taxon>Menispermoideae</taxon>
        <taxon>Cissampelideae</taxon>
        <taxon>Stephania</taxon>
    </lineage>
</organism>
<keyword evidence="2" id="KW-0472">Membrane</keyword>
<keyword evidence="2" id="KW-1133">Transmembrane helix</keyword>
<feature type="compositionally biased region" description="Basic and acidic residues" evidence="1">
    <location>
        <begin position="68"/>
        <end position="77"/>
    </location>
</feature>
<feature type="transmembrane region" description="Helical" evidence="2">
    <location>
        <begin position="96"/>
        <end position="117"/>
    </location>
</feature>
<evidence type="ECO:0000313" key="3">
    <source>
        <dbReference type="EMBL" id="KAK9140250.1"/>
    </source>
</evidence>
<evidence type="ECO:0000256" key="2">
    <source>
        <dbReference type="SAM" id="Phobius"/>
    </source>
</evidence>
<keyword evidence="4" id="KW-1185">Reference proteome</keyword>
<dbReference type="AlphaFoldDB" id="A0AAP0JWB9"/>
<reference evidence="3 4" key="1">
    <citation type="submission" date="2024-01" db="EMBL/GenBank/DDBJ databases">
        <title>Genome assemblies of Stephania.</title>
        <authorList>
            <person name="Yang L."/>
        </authorList>
    </citation>
    <scope>NUCLEOTIDE SEQUENCE [LARGE SCALE GENOMIC DNA]</scope>
    <source>
        <strain evidence="3">JXDWG</strain>
        <tissue evidence="3">Leaf</tissue>
    </source>
</reference>
<feature type="region of interest" description="Disordered" evidence="1">
    <location>
        <begin position="40"/>
        <end position="77"/>
    </location>
</feature>
<accession>A0AAP0JWB9</accession>
<evidence type="ECO:0000313" key="4">
    <source>
        <dbReference type="Proteomes" id="UP001419268"/>
    </source>
</evidence>
<name>A0AAP0JWB9_9MAGN</name>
<proteinExistence type="predicted"/>
<comment type="caution">
    <text evidence="3">The sequence shown here is derived from an EMBL/GenBank/DDBJ whole genome shotgun (WGS) entry which is preliminary data.</text>
</comment>
<sequence length="123" mass="14006">MDQHVVKHARNVRAKEVEKDNLRVGEAPKKKLTLAYVGDRESDLKRAESSGEEYQDVDGAQSESSSNVRRENGDDEVRKMMTTMAMSMLSMMPMRMVTMLVSLMVRVMVRLMVRVMARVLVGK</sequence>
<dbReference type="Proteomes" id="UP001419268">
    <property type="component" value="Unassembled WGS sequence"/>
</dbReference>